<dbReference type="AlphaFoldDB" id="A0AAD0YTM4"/>
<keyword evidence="1" id="KW-1133">Transmembrane helix</keyword>
<evidence type="ECO:0000256" key="1">
    <source>
        <dbReference type="SAM" id="Phobius"/>
    </source>
</evidence>
<sequence length="68" mass="8315">MWIQHHIEYSKLTNNIHSKKVTSVAFFNLFIYLFQVMQFLGFFLFSPIFKQFQYLPDICFFNELNPKN</sequence>
<feature type="transmembrane region" description="Helical" evidence="1">
    <location>
        <begin position="21"/>
        <end position="45"/>
    </location>
</feature>
<evidence type="ECO:0000313" key="3">
    <source>
        <dbReference type="Proteomes" id="UP000269015"/>
    </source>
</evidence>
<keyword evidence="1" id="KW-0472">Membrane</keyword>
<evidence type="ECO:0000313" key="2">
    <source>
        <dbReference type="EMBL" id="AZB16716.1"/>
    </source>
</evidence>
<organism evidence="2 3">
    <name type="scientific">Chryseobacterium indologenes</name>
    <name type="common">Flavobacterium indologenes</name>
    <dbReference type="NCBI Taxonomy" id="253"/>
    <lineage>
        <taxon>Bacteria</taxon>
        <taxon>Pseudomonadati</taxon>
        <taxon>Bacteroidota</taxon>
        <taxon>Flavobacteriia</taxon>
        <taxon>Flavobacteriales</taxon>
        <taxon>Weeksellaceae</taxon>
        <taxon>Chryseobacterium group</taxon>
        <taxon>Chryseobacterium</taxon>
    </lineage>
</organism>
<keyword evidence="1" id="KW-0812">Transmembrane</keyword>
<proteinExistence type="predicted"/>
<gene>
    <name evidence="2" type="ORF">EG352_02460</name>
</gene>
<reference evidence="2 3" key="1">
    <citation type="submission" date="2018-11" db="EMBL/GenBank/DDBJ databases">
        <title>Proposal to divide the Flavobacteriaceae and reorganize its genera based on Amino Acid Identity values calculated from whole genome sequences.</title>
        <authorList>
            <person name="Nicholson A.C."/>
            <person name="Gulvik C.A."/>
            <person name="Whitney A.M."/>
            <person name="Humrighouse B.W."/>
            <person name="Bell M."/>
            <person name="Holmes B."/>
            <person name="Steigerwalt A.G."/>
            <person name="Villarma A."/>
            <person name="Sheth M."/>
            <person name="Batra D."/>
            <person name="Pryor J."/>
            <person name="Bernardet J.-F."/>
            <person name="Hugo C."/>
            <person name="Kampfer P."/>
            <person name="Newman J."/>
            <person name="McQuiston J.R."/>
        </authorList>
    </citation>
    <scope>NUCLEOTIDE SEQUENCE [LARGE SCALE GENOMIC DNA]</scope>
    <source>
        <strain evidence="2 3">H5559</strain>
    </source>
</reference>
<accession>A0AAD0YTM4</accession>
<dbReference type="EMBL" id="CP033930">
    <property type="protein sequence ID" value="AZB16716.1"/>
    <property type="molecule type" value="Genomic_DNA"/>
</dbReference>
<dbReference type="KEGG" id="cio:CEQ15_05855"/>
<dbReference type="Proteomes" id="UP000269015">
    <property type="component" value="Chromosome"/>
</dbReference>
<protein>
    <submittedName>
        <fullName evidence="2">Uncharacterized protein</fullName>
    </submittedName>
</protein>
<name>A0AAD0YTM4_CHRID</name>